<organism evidence="1 2">
    <name type="scientific">Grifola frondosa</name>
    <name type="common">Maitake</name>
    <name type="synonym">Polyporus frondosus</name>
    <dbReference type="NCBI Taxonomy" id="5627"/>
    <lineage>
        <taxon>Eukaryota</taxon>
        <taxon>Fungi</taxon>
        <taxon>Dikarya</taxon>
        <taxon>Basidiomycota</taxon>
        <taxon>Agaricomycotina</taxon>
        <taxon>Agaricomycetes</taxon>
        <taxon>Polyporales</taxon>
        <taxon>Grifolaceae</taxon>
        <taxon>Grifola</taxon>
    </lineage>
</organism>
<evidence type="ECO:0000313" key="2">
    <source>
        <dbReference type="Proteomes" id="UP000092993"/>
    </source>
</evidence>
<name>A0A1C7M903_GRIFR</name>
<keyword evidence="2" id="KW-1185">Reference proteome</keyword>
<proteinExistence type="predicted"/>
<accession>A0A1C7M903</accession>
<dbReference type="AlphaFoldDB" id="A0A1C7M903"/>
<protein>
    <submittedName>
        <fullName evidence="1">Uncharacterized protein</fullName>
    </submittedName>
</protein>
<dbReference type="Proteomes" id="UP000092993">
    <property type="component" value="Unassembled WGS sequence"/>
</dbReference>
<gene>
    <name evidence="1" type="ORF">A0H81_06843</name>
</gene>
<comment type="caution">
    <text evidence="1">The sequence shown here is derived from an EMBL/GenBank/DDBJ whole genome shotgun (WGS) entry which is preliminary data.</text>
</comment>
<evidence type="ECO:0000313" key="1">
    <source>
        <dbReference type="EMBL" id="OBZ72859.1"/>
    </source>
</evidence>
<reference evidence="1 2" key="1">
    <citation type="submission" date="2016-03" db="EMBL/GenBank/DDBJ databases">
        <title>Whole genome sequencing of Grifola frondosa 9006-11.</title>
        <authorList>
            <person name="Min B."/>
            <person name="Park H."/>
            <person name="Kim J.-G."/>
            <person name="Cho H."/>
            <person name="Oh Y.-L."/>
            <person name="Kong W.-S."/>
            <person name="Choi I.-G."/>
        </authorList>
    </citation>
    <scope>NUCLEOTIDE SEQUENCE [LARGE SCALE GENOMIC DNA]</scope>
    <source>
        <strain evidence="1 2">9006-11</strain>
    </source>
</reference>
<sequence length="99" mass="10752">MPRQNIPPNFALGPLLTYTSVVLTISWHSDLVLGSIVLQIFCDIQFGHPEPGSITYEILYSQMTCDTCPPLITNSVIYDLSLLTVLSVHVSDPSASSAS</sequence>
<dbReference type="EMBL" id="LUGG01000007">
    <property type="protein sequence ID" value="OBZ72859.1"/>
    <property type="molecule type" value="Genomic_DNA"/>
</dbReference>